<dbReference type="Pfam" id="PF00485">
    <property type="entry name" value="PRK"/>
    <property type="match status" value="1"/>
</dbReference>
<dbReference type="AlphaFoldDB" id="W9EMC0"/>
<dbReference type="SUPFAM" id="SSF52540">
    <property type="entry name" value="P-loop containing nucleoside triphosphate hydrolases"/>
    <property type="match status" value="1"/>
</dbReference>
<dbReference type="NCBIfam" id="TIGR00554">
    <property type="entry name" value="panK_bact"/>
    <property type="match status" value="1"/>
</dbReference>
<dbReference type="GO" id="GO:0005737">
    <property type="term" value="C:cytoplasm"/>
    <property type="evidence" value="ECO:0007669"/>
    <property type="project" value="UniProtKB-SubCell"/>
</dbReference>
<sequence length="304" mass="35126">MQNFNSYTKQKWNSLYPADINPISSEQLDRLKAFNDQIDVTDVQQVYLPLVYLLNLTVNSQRQAEITRAEFLQEQPPHIPFIVGISGSVAVGKSTTARLLQYLCETLLPNRKTQSLTTDGFLYPNQVLKQRGLLASKGFPASYDMPALIEFLKQVKSGAQQVQAPVYSHQSYDIIPDQHVTINNPDILILEGINTLQLPADQNVFISDFTDFSIYIDADTSLIKQWYLNRFQQLRKTAFTDPNNYFNQYAKYDLETALMMAVKTWKTINLPNLERYILPTRPRANLIIHKGEQHRIDRLYLRQY</sequence>
<gene>
    <name evidence="14" type="primary">coaA</name>
    <name evidence="17" type="ORF">B808_278</name>
</gene>
<dbReference type="PIRSF" id="PIRSF000545">
    <property type="entry name" value="Pantothenate_kin"/>
    <property type="match status" value="1"/>
</dbReference>
<evidence type="ECO:0000313" key="17">
    <source>
        <dbReference type="EMBL" id="ETO40819.1"/>
    </source>
</evidence>
<keyword evidence="9 14" id="KW-0547">Nucleotide-binding</keyword>
<proteinExistence type="inferred from homology"/>
<evidence type="ECO:0000256" key="12">
    <source>
        <dbReference type="ARBA" id="ARBA00022993"/>
    </source>
</evidence>
<dbReference type="GO" id="GO:0004594">
    <property type="term" value="F:pantothenate kinase activity"/>
    <property type="evidence" value="ECO:0007669"/>
    <property type="project" value="UniProtKB-UniRule"/>
</dbReference>
<keyword evidence="7 14" id="KW-0963">Cytoplasm</keyword>
<keyword evidence="18" id="KW-1185">Reference proteome</keyword>
<dbReference type="RefSeq" id="WP_009166868.1">
    <property type="nucleotide sequence ID" value="NZ_ALXG01000013.1"/>
</dbReference>
<reference evidence="17 18" key="1">
    <citation type="submission" date="2012-08" db="EMBL/GenBank/DDBJ databases">
        <title>Genome sequencing of Lactobacillus florum 8D.</title>
        <authorList>
            <person name="Kim E.B."/>
            <person name="Marco M.L."/>
        </authorList>
    </citation>
    <scope>NUCLEOTIDE SEQUENCE [LARGE SCALE GENOMIC DNA]</scope>
    <source>
        <strain evidence="17 18">8D</strain>
    </source>
</reference>
<dbReference type="OrthoDB" id="1550976at2"/>
<dbReference type="GO" id="GO:0015937">
    <property type="term" value="P:coenzyme A biosynthetic process"/>
    <property type="evidence" value="ECO:0007669"/>
    <property type="project" value="UniProtKB-UniRule"/>
</dbReference>
<evidence type="ECO:0000256" key="5">
    <source>
        <dbReference type="ARBA" id="ARBA00012102"/>
    </source>
</evidence>
<dbReference type="InterPro" id="IPR027417">
    <property type="entry name" value="P-loop_NTPase"/>
</dbReference>
<evidence type="ECO:0000256" key="4">
    <source>
        <dbReference type="ARBA" id="ARBA00006087"/>
    </source>
</evidence>
<accession>W9EMC0</accession>
<dbReference type="HAMAP" id="MF_00215">
    <property type="entry name" value="Pantothen_kinase_1"/>
    <property type="match status" value="1"/>
</dbReference>
<comment type="similarity">
    <text evidence="4 14 15">Belongs to the prokaryotic pantothenate kinase family.</text>
</comment>
<keyword evidence="11 14" id="KW-0067">ATP-binding</keyword>
<dbReference type="Proteomes" id="UP000019474">
    <property type="component" value="Unassembled WGS sequence"/>
</dbReference>
<dbReference type="EC" id="2.7.1.33" evidence="5 14"/>
<keyword evidence="10 14" id="KW-0418">Kinase</keyword>
<evidence type="ECO:0000256" key="7">
    <source>
        <dbReference type="ARBA" id="ARBA00022490"/>
    </source>
</evidence>
<evidence type="ECO:0000256" key="1">
    <source>
        <dbReference type="ARBA" id="ARBA00001206"/>
    </source>
</evidence>
<evidence type="ECO:0000256" key="8">
    <source>
        <dbReference type="ARBA" id="ARBA00022679"/>
    </source>
</evidence>
<comment type="pathway">
    <text evidence="3 14 15">Cofactor biosynthesis; coenzyme A biosynthesis; CoA from (R)-pantothenate: step 1/5.</text>
</comment>
<evidence type="ECO:0000313" key="18">
    <source>
        <dbReference type="Proteomes" id="UP000019474"/>
    </source>
</evidence>
<keyword evidence="8 14" id="KW-0808">Transferase</keyword>
<evidence type="ECO:0000259" key="16">
    <source>
        <dbReference type="Pfam" id="PF00485"/>
    </source>
</evidence>
<feature type="binding site" evidence="14">
    <location>
        <begin position="87"/>
        <end position="94"/>
    </location>
    <ligand>
        <name>ATP</name>
        <dbReference type="ChEBI" id="CHEBI:30616"/>
    </ligand>
</feature>
<name>W9EMC0_9LACO</name>
<evidence type="ECO:0000256" key="13">
    <source>
        <dbReference type="ARBA" id="ARBA00032866"/>
    </source>
</evidence>
<comment type="caution">
    <text evidence="17">The sequence shown here is derived from an EMBL/GenBank/DDBJ whole genome shotgun (WGS) entry which is preliminary data.</text>
</comment>
<evidence type="ECO:0000256" key="15">
    <source>
        <dbReference type="RuleBase" id="RU003530"/>
    </source>
</evidence>
<evidence type="ECO:0000256" key="11">
    <source>
        <dbReference type="ARBA" id="ARBA00022840"/>
    </source>
</evidence>
<dbReference type="PATRIC" id="fig|1221538.3.peg.286"/>
<comment type="subcellular location">
    <subcellularLocation>
        <location evidence="2 14 15">Cytoplasm</location>
    </subcellularLocation>
</comment>
<comment type="catalytic activity">
    <reaction evidence="1 14 15">
        <text>(R)-pantothenate + ATP = (R)-4'-phosphopantothenate + ADP + H(+)</text>
        <dbReference type="Rhea" id="RHEA:16373"/>
        <dbReference type="ChEBI" id="CHEBI:10986"/>
        <dbReference type="ChEBI" id="CHEBI:15378"/>
        <dbReference type="ChEBI" id="CHEBI:29032"/>
        <dbReference type="ChEBI" id="CHEBI:30616"/>
        <dbReference type="ChEBI" id="CHEBI:456216"/>
        <dbReference type="EC" id="2.7.1.33"/>
    </reaction>
</comment>
<evidence type="ECO:0000256" key="14">
    <source>
        <dbReference type="HAMAP-Rule" id="MF_00215"/>
    </source>
</evidence>
<evidence type="ECO:0000256" key="3">
    <source>
        <dbReference type="ARBA" id="ARBA00005225"/>
    </source>
</evidence>
<evidence type="ECO:0000256" key="9">
    <source>
        <dbReference type="ARBA" id="ARBA00022741"/>
    </source>
</evidence>
<dbReference type="InterPro" id="IPR004566">
    <property type="entry name" value="PanK"/>
</dbReference>
<dbReference type="Gene3D" id="3.40.50.300">
    <property type="entry name" value="P-loop containing nucleotide triphosphate hydrolases"/>
    <property type="match status" value="1"/>
</dbReference>
<evidence type="ECO:0000256" key="6">
    <source>
        <dbReference type="ARBA" id="ARBA00015080"/>
    </source>
</evidence>
<dbReference type="PANTHER" id="PTHR10285">
    <property type="entry name" value="URIDINE KINASE"/>
    <property type="match status" value="1"/>
</dbReference>
<keyword evidence="12 14" id="KW-0173">Coenzyme A biosynthesis</keyword>
<protein>
    <recommendedName>
        <fullName evidence="6 14">Pantothenate kinase</fullName>
        <ecNumber evidence="5 14">2.7.1.33</ecNumber>
    </recommendedName>
    <alternativeName>
        <fullName evidence="13 14">Pantothenic acid kinase</fullName>
    </alternativeName>
</protein>
<evidence type="ECO:0000256" key="10">
    <source>
        <dbReference type="ARBA" id="ARBA00022777"/>
    </source>
</evidence>
<organism evidence="17 18">
    <name type="scientific">Fructilactobacillus florum 8D</name>
    <dbReference type="NCBI Taxonomy" id="1221538"/>
    <lineage>
        <taxon>Bacteria</taxon>
        <taxon>Bacillati</taxon>
        <taxon>Bacillota</taxon>
        <taxon>Bacilli</taxon>
        <taxon>Lactobacillales</taxon>
        <taxon>Lactobacillaceae</taxon>
        <taxon>Fructilactobacillus</taxon>
    </lineage>
</organism>
<dbReference type="InterPro" id="IPR006083">
    <property type="entry name" value="PRK/URK"/>
</dbReference>
<dbReference type="CDD" id="cd02025">
    <property type="entry name" value="PanK"/>
    <property type="match status" value="1"/>
</dbReference>
<dbReference type="EMBL" id="ALXG01000013">
    <property type="protein sequence ID" value="ETO40819.1"/>
    <property type="molecule type" value="Genomic_DNA"/>
</dbReference>
<dbReference type="GO" id="GO:0005524">
    <property type="term" value="F:ATP binding"/>
    <property type="evidence" value="ECO:0007669"/>
    <property type="project" value="UniProtKB-UniRule"/>
</dbReference>
<feature type="domain" description="Phosphoribulokinase/uridine kinase" evidence="16">
    <location>
        <begin position="82"/>
        <end position="230"/>
    </location>
</feature>
<evidence type="ECO:0000256" key="2">
    <source>
        <dbReference type="ARBA" id="ARBA00004496"/>
    </source>
</evidence>
<dbReference type="UniPathway" id="UPA00241">
    <property type="reaction ID" value="UER00352"/>
</dbReference>